<organism evidence="2 3">
    <name type="scientific">Lachnospira multipara</name>
    <dbReference type="NCBI Taxonomy" id="28051"/>
    <lineage>
        <taxon>Bacteria</taxon>
        <taxon>Bacillati</taxon>
        <taxon>Bacillota</taxon>
        <taxon>Clostridia</taxon>
        <taxon>Lachnospirales</taxon>
        <taxon>Lachnospiraceae</taxon>
        <taxon>Lachnospira</taxon>
    </lineage>
</organism>
<sequence>MKIRKILGATLVCIILMTTVVMAANIKSEGYYGSAFLNVDGRDGVYKANASTIRNHGTTHSYLKIKKTYYNGEETVLDFGQKRGDSFYESGYEYIENYETTHKTSFDGVNHKFYTKLYY</sequence>
<evidence type="ECO:0000256" key="1">
    <source>
        <dbReference type="SAM" id="SignalP"/>
    </source>
</evidence>
<dbReference type="EMBL" id="FNUL01000005">
    <property type="protein sequence ID" value="SEF64021.1"/>
    <property type="molecule type" value="Genomic_DNA"/>
</dbReference>
<evidence type="ECO:0000313" key="3">
    <source>
        <dbReference type="Proteomes" id="UP000236726"/>
    </source>
</evidence>
<dbReference type="AlphaFoldDB" id="A0A1H5TPK8"/>
<dbReference type="RefSeq" id="WP_103952504.1">
    <property type="nucleotide sequence ID" value="NZ_FNUL01000005.1"/>
</dbReference>
<feature type="chain" id="PRO_5009285268" evidence="1">
    <location>
        <begin position="24"/>
        <end position="119"/>
    </location>
</feature>
<keyword evidence="1" id="KW-0732">Signal</keyword>
<protein>
    <submittedName>
        <fullName evidence="2">Uncharacterized protein</fullName>
    </submittedName>
</protein>
<feature type="signal peptide" evidence="1">
    <location>
        <begin position="1"/>
        <end position="23"/>
    </location>
</feature>
<reference evidence="2 3" key="1">
    <citation type="submission" date="2016-10" db="EMBL/GenBank/DDBJ databases">
        <authorList>
            <person name="de Groot N.N."/>
        </authorList>
    </citation>
    <scope>NUCLEOTIDE SEQUENCE [LARGE SCALE GENOMIC DNA]</scope>
    <source>
        <strain evidence="2 3">D15d</strain>
    </source>
</reference>
<dbReference type="Proteomes" id="UP000236726">
    <property type="component" value="Unassembled WGS sequence"/>
</dbReference>
<proteinExistence type="predicted"/>
<keyword evidence="3" id="KW-1185">Reference proteome</keyword>
<evidence type="ECO:0000313" key="2">
    <source>
        <dbReference type="EMBL" id="SEF64021.1"/>
    </source>
</evidence>
<name>A0A1H5TPK8_9FIRM</name>
<gene>
    <name evidence="2" type="ORF">SAMN05216537_10527</name>
</gene>
<accession>A0A1H5TPK8</accession>